<reference evidence="3" key="1">
    <citation type="submission" date="2022-05" db="EMBL/GenBank/DDBJ databases">
        <title>The Musa troglodytarum L. genome provides insights into the mechanism of non-climacteric behaviour and enrichment of carotenoids.</title>
        <authorList>
            <person name="Wang J."/>
        </authorList>
    </citation>
    <scope>NUCLEOTIDE SEQUENCE</scope>
    <source>
        <tissue evidence="3">Leaf</tissue>
    </source>
</reference>
<protein>
    <recommendedName>
        <fullName evidence="2">Knottins-like domain-containing protein</fullName>
    </recommendedName>
</protein>
<evidence type="ECO:0000313" key="3">
    <source>
        <dbReference type="EMBL" id="URD76276.1"/>
    </source>
</evidence>
<name>A0A9E7JCW3_9LILI</name>
<feature type="signal peptide" evidence="1">
    <location>
        <begin position="1"/>
        <end position="26"/>
    </location>
</feature>
<feature type="domain" description="Knottins-like" evidence="2">
    <location>
        <begin position="30"/>
        <end position="74"/>
    </location>
</feature>
<sequence>MECKKAIVCSFLLVLLIMASEEAARADAKTCVRFSRSFRGFCVKNRKCNDACLSEGWQLGKCVPLLVCLCFKIC</sequence>
<feature type="chain" id="PRO_5039161141" description="Knottins-like domain-containing protein" evidence="1">
    <location>
        <begin position="27"/>
        <end position="74"/>
    </location>
</feature>
<dbReference type="EMBL" id="CP097502">
    <property type="protein sequence ID" value="URD76276.1"/>
    <property type="molecule type" value="Genomic_DNA"/>
</dbReference>
<dbReference type="Pfam" id="PF00304">
    <property type="entry name" value="Gamma-thionin"/>
    <property type="match status" value="1"/>
</dbReference>
<dbReference type="InterPro" id="IPR003614">
    <property type="entry name" value="Knottins"/>
</dbReference>
<gene>
    <name evidence="3" type="ORF">MUK42_35434</name>
</gene>
<dbReference type="SMART" id="SM00505">
    <property type="entry name" value="Knot1"/>
    <property type="match status" value="1"/>
</dbReference>
<keyword evidence="4" id="KW-1185">Reference proteome</keyword>
<dbReference type="SUPFAM" id="SSF57095">
    <property type="entry name" value="Scorpion toxin-like"/>
    <property type="match status" value="1"/>
</dbReference>
<dbReference type="PROSITE" id="PS00940">
    <property type="entry name" value="GAMMA_THIONIN"/>
    <property type="match status" value="1"/>
</dbReference>
<evidence type="ECO:0000256" key="1">
    <source>
        <dbReference type="SAM" id="SignalP"/>
    </source>
</evidence>
<dbReference type="Gene3D" id="3.30.30.10">
    <property type="entry name" value="Knottin, scorpion toxin-like"/>
    <property type="match status" value="1"/>
</dbReference>
<dbReference type="AlphaFoldDB" id="A0A9E7JCW3"/>
<evidence type="ECO:0000259" key="2">
    <source>
        <dbReference type="SMART" id="SM00505"/>
    </source>
</evidence>
<organism evidence="3 4">
    <name type="scientific">Musa troglodytarum</name>
    <name type="common">fe'i banana</name>
    <dbReference type="NCBI Taxonomy" id="320322"/>
    <lineage>
        <taxon>Eukaryota</taxon>
        <taxon>Viridiplantae</taxon>
        <taxon>Streptophyta</taxon>
        <taxon>Embryophyta</taxon>
        <taxon>Tracheophyta</taxon>
        <taxon>Spermatophyta</taxon>
        <taxon>Magnoliopsida</taxon>
        <taxon>Liliopsida</taxon>
        <taxon>Zingiberales</taxon>
        <taxon>Musaceae</taxon>
        <taxon>Musa</taxon>
    </lineage>
</organism>
<dbReference type="InterPro" id="IPR036574">
    <property type="entry name" value="Scorpion_toxin-like_sf"/>
</dbReference>
<dbReference type="GO" id="GO:0006952">
    <property type="term" value="P:defense response"/>
    <property type="evidence" value="ECO:0007669"/>
    <property type="project" value="InterPro"/>
</dbReference>
<keyword evidence="1" id="KW-0732">Signal</keyword>
<dbReference type="OrthoDB" id="1063609at2759"/>
<evidence type="ECO:0000313" key="4">
    <source>
        <dbReference type="Proteomes" id="UP001055439"/>
    </source>
</evidence>
<proteinExistence type="predicted"/>
<dbReference type="Proteomes" id="UP001055439">
    <property type="component" value="Chromosome 1"/>
</dbReference>
<accession>A0A9E7JCW3</accession>
<dbReference type="InterPro" id="IPR008176">
    <property type="entry name" value="Defensin_plant"/>
</dbReference>